<proteinExistence type="predicted"/>
<gene>
    <name evidence="2" type="ORF">DS745_01260</name>
</gene>
<evidence type="ECO:0000256" key="1">
    <source>
        <dbReference type="SAM" id="Phobius"/>
    </source>
</evidence>
<comment type="caution">
    <text evidence="2">The sequence shown here is derived from an EMBL/GenBank/DDBJ whole genome shotgun (WGS) entry which is preliminary data.</text>
</comment>
<protein>
    <submittedName>
        <fullName evidence="2">Uncharacterized protein</fullName>
    </submittedName>
</protein>
<dbReference type="EMBL" id="QOUX01000001">
    <property type="protein sequence ID" value="RXJ04046.1"/>
    <property type="molecule type" value="Genomic_DNA"/>
</dbReference>
<evidence type="ECO:0000313" key="2">
    <source>
        <dbReference type="EMBL" id="RXJ04046.1"/>
    </source>
</evidence>
<dbReference type="RefSeq" id="WP_129076393.1">
    <property type="nucleotide sequence ID" value="NZ_QOUX01000001.1"/>
</dbReference>
<feature type="transmembrane region" description="Helical" evidence="1">
    <location>
        <begin position="73"/>
        <end position="90"/>
    </location>
</feature>
<organism evidence="2 3">
    <name type="scientific">Anaerobacillus alkaliphilus</name>
    <dbReference type="NCBI Taxonomy" id="1548597"/>
    <lineage>
        <taxon>Bacteria</taxon>
        <taxon>Bacillati</taxon>
        <taxon>Bacillota</taxon>
        <taxon>Bacilli</taxon>
        <taxon>Bacillales</taxon>
        <taxon>Bacillaceae</taxon>
        <taxon>Anaerobacillus</taxon>
    </lineage>
</organism>
<keyword evidence="3" id="KW-1185">Reference proteome</keyword>
<keyword evidence="1" id="KW-0472">Membrane</keyword>
<feature type="transmembrane region" description="Helical" evidence="1">
    <location>
        <begin position="12"/>
        <end position="43"/>
    </location>
</feature>
<keyword evidence="1" id="KW-0812">Transmembrane</keyword>
<dbReference type="AlphaFoldDB" id="A0A4Q0VXY4"/>
<sequence length="166" mass="18603">MDTKKAYRMLVVVLFFAFISLISRSIIYLVLSVAIATMIVFLLSSAKKAKREQGVQTSSTKASGDQDIRLHKFLIVTTVIGALMIGYGSLFFTENPYFQQFISIPTQFPLAILIMIGGFGIALSSLYFIIREMLSTGAEKSGDRCEFCRAKNNPEHRYCFKCGKQL</sequence>
<keyword evidence="1" id="KW-1133">Transmembrane helix</keyword>
<dbReference type="OrthoDB" id="2971450at2"/>
<dbReference type="Proteomes" id="UP000290649">
    <property type="component" value="Unassembled WGS sequence"/>
</dbReference>
<accession>A0A4Q0VXY4</accession>
<name>A0A4Q0VXY4_9BACI</name>
<feature type="transmembrane region" description="Helical" evidence="1">
    <location>
        <begin position="110"/>
        <end position="130"/>
    </location>
</feature>
<evidence type="ECO:0000313" key="3">
    <source>
        <dbReference type="Proteomes" id="UP000290649"/>
    </source>
</evidence>
<reference evidence="2 3" key="1">
    <citation type="journal article" date="2019" name="Int. J. Syst. Evol. Microbiol.">
        <title>Anaerobacillus alkaliphilus sp. nov., a novel alkaliphilic and moderately halophilic bacterium.</title>
        <authorList>
            <person name="Borsodi A.K."/>
            <person name="Aszalos J.M."/>
            <person name="Bihari P."/>
            <person name="Nagy I."/>
            <person name="Schumann P."/>
            <person name="Sproer C."/>
            <person name="Kovacs A.L."/>
            <person name="Boka K."/>
            <person name="Dobosy P."/>
            <person name="Ovari M."/>
            <person name="Szili-Kovacs T."/>
            <person name="Toth E."/>
        </authorList>
    </citation>
    <scope>NUCLEOTIDE SEQUENCE [LARGE SCALE GENOMIC DNA]</scope>
    <source>
        <strain evidence="2 3">B16-10</strain>
    </source>
</reference>